<keyword evidence="1" id="KW-1133">Transmembrane helix</keyword>
<dbReference type="AlphaFoldDB" id="A0A368H2W0"/>
<keyword evidence="3" id="KW-1185">Reference proteome</keyword>
<dbReference type="EMBL" id="JOJR01000032">
    <property type="protein sequence ID" value="RCN49597.1"/>
    <property type="molecule type" value="Genomic_DNA"/>
</dbReference>
<accession>A0A368H2W0</accession>
<comment type="caution">
    <text evidence="2">The sequence shown here is derived from an EMBL/GenBank/DDBJ whole genome shotgun (WGS) entry which is preliminary data.</text>
</comment>
<feature type="transmembrane region" description="Helical" evidence="1">
    <location>
        <begin position="116"/>
        <end position="145"/>
    </location>
</feature>
<sequence length="281" mass="31648">MCGLRFGSLEEQLESLTSHEPFQQVLWKLRRASALIPGLNTWIHDVKGSYDVTLRQIRRSVNESEIAMEQVWRAIKDHGKELTKVLDSIRNFTVTLQQQLTDIFLKEDHSQRVSSILGFAIIIPITLVILSILGLTAISVSWAFYTSRDRHDGRQSRRGAVSAVAASILATAGYSAMLVGALLCIMSAVCFVAAFLGMFVCTGLFEDSELRLFQAIPNMEYVINIGSVKVRHTLYDTFYKCKNGYTFFESLKGSQIMAEKEFRNVGHINFAFQISEISRFA</sequence>
<proteinExistence type="predicted"/>
<keyword evidence="1" id="KW-0472">Membrane</keyword>
<name>A0A368H2W0_ANCCA</name>
<feature type="transmembrane region" description="Helical" evidence="1">
    <location>
        <begin position="180"/>
        <end position="205"/>
    </location>
</feature>
<feature type="transmembrane region" description="Helical" evidence="1">
    <location>
        <begin position="157"/>
        <end position="174"/>
    </location>
</feature>
<dbReference type="Proteomes" id="UP000252519">
    <property type="component" value="Unassembled WGS sequence"/>
</dbReference>
<dbReference type="OrthoDB" id="5876072at2759"/>
<keyword evidence="1" id="KW-0812">Transmembrane</keyword>
<protein>
    <submittedName>
        <fullName evidence="2">Tat pathway signal sequence domain protein</fullName>
    </submittedName>
</protein>
<evidence type="ECO:0000256" key="1">
    <source>
        <dbReference type="SAM" id="Phobius"/>
    </source>
</evidence>
<reference evidence="2 3" key="1">
    <citation type="submission" date="2014-10" db="EMBL/GenBank/DDBJ databases">
        <title>Draft genome of the hookworm Ancylostoma caninum.</title>
        <authorList>
            <person name="Mitreva M."/>
        </authorList>
    </citation>
    <scope>NUCLEOTIDE SEQUENCE [LARGE SCALE GENOMIC DNA]</scope>
    <source>
        <strain evidence="2 3">Baltimore</strain>
    </source>
</reference>
<organism evidence="2 3">
    <name type="scientific">Ancylostoma caninum</name>
    <name type="common">Dog hookworm</name>
    <dbReference type="NCBI Taxonomy" id="29170"/>
    <lineage>
        <taxon>Eukaryota</taxon>
        <taxon>Metazoa</taxon>
        <taxon>Ecdysozoa</taxon>
        <taxon>Nematoda</taxon>
        <taxon>Chromadorea</taxon>
        <taxon>Rhabditida</taxon>
        <taxon>Rhabditina</taxon>
        <taxon>Rhabditomorpha</taxon>
        <taxon>Strongyloidea</taxon>
        <taxon>Ancylostomatidae</taxon>
        <taxon>Ancylostomatinae</taxon>
        <taxon>Ancylostoma</taxon>
    </lineage>
</organism>
<evidence type="ECO:0000313" key="2">
    <source>
        <dbReference type="EMBL" id="RCN49597.1"/>
    </source>
</evidence>
<gene>
    <name evidence="2" type="ORF">ANCCAN_04369</name>
</gene>
<evidence type="ECO:0000313" key="3">
    <source>
        <dbReference type="Proteomes" id="UP000252519"/>
    </source>
</evidence>